<accession>A0A0E9T9M1</accession>
<reference evidence="1" key="1">
    <citation type="submission" date="2014-11" db="EMBL/GenBank/DDBJ databases">
        <authorList>
            <person name="Amaro Gonzalez C."/>
        </authorList>
    </citation>
    <scope>NUCLEOTIDE SEQUENCE</scope>
</reference>
<proteinExistence type="predicted"/>
<name>A0A0E9T9M1_ANGAN</name>
<protein>
    <submittedName>
        <fullName evidence="1">Uncharacterized protein</fullName>
    </submittedName>
</protein>
<organism evidence="1">
    <name type="scientific">Anguilla anguilla</name>
    <name type="common">European freshwater eel</name>
    <name type="synonym">Muraena anguilla</name>
    <dbReference type="NCBI Taxonomy" id="7936"/>
    <lineage>
        <taxon>Eukaryota</taxon>
        <taxon>Metazoa</taxon>
        <taxon>Chordata</taxon>
        <taxon>Craniata</taxon>
        <taxon>Vertebrata</taxon>
        <taxon>Euteleostomi</taxon>
        <taxon>Actinopterygii</taxon>
        <taxon>Neopterygii</taxon>
        <taxon>Teleostei</taxon>
        <taxon>Anguilliformes</taxon>
        <taxon>Anguillidae</taxon>
        <taxon>Anguilla</taxon>
    </lineage>
</organism>
<reference evidence="1" key="2">
    <citation type="journal article" date="2015" name="Fish Shellfish Immunol.">
        <title>Early steps in the European eel (Anguilla anguilla)-Vibrio vulnificus interaction in the gills: Role of the RtxA13 toxin.</title>
        <authorList>
            <person name="Callol A."/>
            <person name="Pajuelo D."/>
            <person name="Ebbesson L."/>
            <person name="Teles M."/>
            <person name="MacKenzie S."/>
            <person name="Amaro C."/>
        </authorList>
    </citation>
    <scope>NUCLEOTIDE SEQUENCE</scope>
</reference>
<evidence type="ECO:0000313" key="1">
    <source>
        <dbReference type="EMBL" id="JAH50127.1"/>
    </source>
</evidence>
<dbReference type="EMBL" id="GBXM01058450">
    <property type="protein sequence ID" value="JAH50127.1"/>
    <property type="molecule type" value="Transcribed_RNA"/>
</dbReference>
<sequence length="12" mass="1378">MNRQSTTLVKCP</sequence>